<gene>
    <name evidence="1" type="ORF">GCM10016455_14690</name>
</gene>
<reference evidence="2" key="1">
    <citation type="journal article" date="2019" name="Int. J. Syst. Evol. Microbiol.">
        <title>The Global Catalogue of Microorganisms (GCM) 10K type strain sequencing project: providing services to taxonomists for standard genome sequencing and annotation.</title>
        <authorList>
            <consortium name="The Broad Institute Genomics Platform"/>
            <consortium name="The Broad Institute Genome Sequencing Center for Infectious Disease"/>
            <person name="Wu L."/>
            <person name="Ma J."/>
        </authorList>
    </citation>
    <scope>NUCLEOTIDE SEQUENCE [LARGE SCALE GENOMIC DNA]</scope>
    <source>
        <strain evidence="2">KCTC 42443</strain>
    </source>
</reference>
<protein>
    <submittedName>
        <fullName evidence="1">Uncharacterized protein</fullName>
    </submittedName>
</protein>
<sequence length="252" mass="29278">MELQRRLWHCPEMIEFRTLADDHPDLAQSPLLRGALLTLKYAREHGSIGLTKTKAFKRVFVHWAVENFDWPGKTAEEMFRYNKVVNEYEFPPLEVLHFLLISLRMGRHFKGEFRLTKRGAELAGAPGRLFAELIPYFLFQIDHASYARFDGRPFGKWDIWMNVINVEADPGTTEAALFETFYGEPQDWHTAGWREMAVFSSCVLRPLEWAGLLTETREEAAGKHVCHVFKTSLWRSALNLDTDDMLRPMSVQ</sequence>
<evidence type="ECO:0000313" key="2">
    <source>
        <dbReference type="Proteomes" id="UP000609802"/>
    </source>
</evidence>
<proteinExistence type="predicted"/>
<name>A0ABQ3IYD7_9RHOB</name>
<evidence type="ECO:0000313" key="1">
    <source>
        <dbReference type="EMBL" id="GHE95184.1"/>
    </source>
</evidence>
<dbReference type="EMBL" id="BNCH01000002">
    <property type="protein sequence ID" value="GHE95184.1"/>
    <property type="molecule type" value="Genomic_DNA"/>
</dbReference>
<dbReference type="Proteomes" id="UP000609802">
    <property type="component" value="Unassembled WGS sequence"/>
</dbReference>
<accession>A0ABQ3IYD7</accession>
<keyword evidence="2" id="KW-1185">Reference proteome</keyword>
<organism evidence="1 2">
    <name type="scientific">Aliiroseovarius zhejiangensis</name>
    <dbReference type="NCBI Taxonomy" id="1632025"/>
    <lineage>
        <taxon>Bacteria</taxon>
        <taxon>Pseudomonadati</taxon>
        <taxon>Pseudomonadota</taxon>
        <taxon>Alphaproteobacteria</taxon>
        <taxon>Rhodobacterales</taxon>
        <taxon>Paracoccaceae</taxon>
        <taxon>Aliiroseovarius</taxon>
    </lineage>
</organism>
<comment type="caution">
    <text evidence="1">The sequence shown here is derived from an EMBL/GenBank/DDBJ whole genome shotgun (WGS) entry which is preliminary data.</text>
</comment>